<proteinExistence type="predicted"/>
<evidence type="ECO:0000313" key="1">
    <source>
        <dbReference type="EMBL" id="MDE8654801.1"/>
    </source>
</evidence>
<comment type="caution">
    <text evidence="1">The sequence shown here is derived from an EMBL/GenBank/DDBJ whole genome shotgun (WGS) entry which is preliminary data.</text>
</comment>
<protein>
    <submittedName>
        <fullName evidence="1">Uncharacterized protein</fullName>
    </submittedName>
</protein>
<sequence length="124" mass="13792">MRWFLNLGRRCGKTAANAPGDSPDEWRAGDLAECLNANGWFRNGIYPDHGPACGDVRIVQVVEIAAHLLAGEPTIVLEFARWPRKLYPAYCFRKITPRADAAERADPAFVADLRAQPAREKEDA</sequence>
<keyword evidence="2" id="KW-1185">Reference proteome</keyword>
<dbReference type="Proteomes" id="UP001216253">
    <property type="component" value="Unassembled WGS sequence"/>
</dbReference>
<gene>
    <name evidence="1" type="ORF">PYV00_24200</name>
</gene>
<evidence type="ECO:0000313" key="2">
    <source>
        <dbReference type="Proteomes" id="UP001216253"/>
    </source>
</evidence>
<dbReference type="EMBL" id="JARESE010000123">
    <property type="protein sequence ID" value="MDE8654801.1"/>
    <property type="molecule type" value="Genomic_DNA"/>
</dbReference>
<name>A0ABT5WY52_9SPHN</name>
<dbReference type="RefSeq" id="WP_275230917.1">
    <property type="nucleotide sequence ID" value="NZ_JARESE010000123.1"/>
</dbReference>
<reference evidence="1 2" key="1">
    <citation type="submission" date="2023-03" db="EMBL/GenBank/DDBJ databases">
        <title>NovoSphingobium album sp. nov. isolated from polycyclic aromatic hydrocarbons- and heavy-metal polluted soil.</title>
        <authorList>
            <person name="Liu Z."/>
            <person name="Wang K."/>
        </authorList>
    </citation>
    <scope>NUCLEOTIDE SEQUENCE [LARGE SCALE GENOMIC DNA]</scope>
    <source>
        <strain evidence="1 2">H3SJ31-1</strain>
    </source>
</reference>
<accession>A0ABT5WY52</accession>
<organism evidence="1 2">
    <name type="scientific">Novosphingobium album</name>
    <name type="common">ex Liu et al. 2023</name>
    <dbReference type="NCBI Taxonomy" id="3031130"/>
    <lineage>
        <taxon>Bacteria</taxon>
        <taxon>Pseudomonadati</taxon>
        <taxon>Pseudomonadota</taxon>
        <taxon>Alphaproteobacteria</taxon>
        <taxon>Sphingomonadales</taxon>
        <taxon>Sphingomonadaceae</taxon>
        <taxon>Novosphingobium</taxon>
    </lineage>
</organism>